<feature type="transmembrane region" description="Helical" evidence="1">
    <location>
        <begin position="37"/>
        <end position="59"/>
    </location>
</feature>
<dbReference type="InterPro" id="IPR052710">
    <property type="entry name" value="CAAX_protease"/>
</dbReference>
<feature type="domain" description="CAAX prenyl protease 2/Lysostaphin resistance protein A-like" evidence="2">
    <location>
        <begin position="114"/>
        <end position="206"/>
    </location>
</feature>
<accession>A0ABS4PBN0</accession>
<feature type="transmembrane region" description="Helical" evidence="1">
    <location>
        <begin position="80"/>
        <end position="98"/>
    </location>
</feature>
<dbReference type="PANTHER" id="PTHR36435:SF1">
    <property type="entry name" value="CAAX AMINO TERMINAL PROTEASE FAMILY PROTEIN"/>
    <property type="match status" value="1"/>
</dbReference>
<protein>
    <submittedName>
        <fullName evidence="3">Membrane protease YdiL (CAAX protease family)</fullName>
    </submittedName>
</protein>
<organism evidence="3 4">
    <name type="scientific">Winslowiella toletana</name>
    <dbReference type="NCBI Taxonomy" id="92490"/>
    <lineage>
        <taxon>Bacteria</taxon>
        <taxon>Pseudomonadati</taxon>
        <taxon>Pseudomonadota</taxon>
        <taxon>Gammaproteobacteria</taxon>
        <taxon>Enterobacterales</taxon>
        <taxon>Erwiniaceae</taxon>
        <taxon>Winslowiella</taxon>
    </lineage>
</organism>
<keyword evidence="1" id="KW-1133">Transmembrane helix</keyword>
<evidence type="ECO:0000313" key="3">
    <source>
        <dbReference type="EMBL" id="MBP2170061.1"/>
    </source>
</evidence>
<dbReference type="Pfam" id="PF02517">
    <property type="entry name" value="Rce1-like"/>
    <property type="match status" value="1"/>
</dbReference>
<keyword evidence="4" id="KW-1185">Reference proteome</keyword>
<keyword evidence="3" id="KW-0645">Protease</keyword>
<name>A0ABS4PBN0_9GAMM</name>
<keyword evidence="3" id="KW-0378">Hydrolase</keyword>
<evidence type="ECO:0000259" key="2">
    <source>
        <dbReference type="Pfam" id="PF02517"/>
    </source>
</evidence>
<feature type="transmembrane region" description="Helical" evidence="1">
    <location>
        <begin position="197"/>
        <end position="216"/>
    </location>
</feature>
<feature type="transmembrane region" description="Helical" evidence="1">
    <location>
        <begin position="110"/>
        <end position="128"/>
    </location>
</feature>
<keyword evidence="1" id="KW-0472">Membrane</keyword>
<dbReference type="GO" id="GO:0008233">
    <property type="term" value="F:peptidase activity"/>
    <property type="evidence" value="ECO:0007669"/>
    <property type="project" value="UniProtKB-KW"/>
</dbReference>
<reference evidence="4" key="1">
    <citation type="submission" date="2023-07" db="EMBL/GenBank/DDBJ databases">
        <title>Genome mining of underrepresented organisms for secondary metabolites.</title>
        <authorList>
            <person name="D'Agostino P.M."/>
        </authorList>
    </citation>
    <scope>NUCLEOTIDE SEQUENCE [LARGE SCALE GENOMIC DNA]</scope>
    <source>
        <strain evidence="4">WS4403</strain>
    </source>
</reference>
<sequence>MNANTNRVTLTLFYGAMFVIYYLITLVISRFPNVAELRSSGLLVPVVCLFEFAVLFPLYRFYCTRRDDIPPGTLRLKTTLLFLGGLLLLMLLQIFVLQPEAWLEQQSQQSRSAVLILLFTAVVLGPVFEEILFRGFLLQGFLLWAPKSPLACVTLTSILFATMHTQYVHLQTLAMLTLFSMLLCYARLQSRGLKLPIFLYMFNNLLALLPALYATFQHG</sequence>
<feature type="transmembrane region" description="Helical" evidence="1">
    <location>
        <begin position="140"/>
        <end position="161"/>
    </location>
</feature>
<feature type="transmembrane region" description="Helical" evidence="1">
    <location>
        <begin position="12"/>
        <end position="31"/>
    </location>
</feature>
<proteinExistence type="predicted"/>
<feature type="transmembrane region" description="Helical" evidence="1">
    <location>
        <begin position="167"/>
        <end position="185"/>
    </location>
</feature>
<gene>
    <name evidence="3" type="ORF">J2125_003253</name>
</gene>
<keyword evidence="1" id="KW-0812">Transmembrane</keyword>
<dbReference type="InterPro" id="IPR003675">
    <property type="entry name" value="Rce1/LyrA-like_dom"/>
</dbReference>
<comment type="caution">
    <text evidence="3">The sequence shown here is derived from an EMBL/GenBank/DDBJ whole genome shotgun (WGS) entry which is preliminary data.</text>
</comment>
<evidence type="ECO:0000313" key="4">
    <source>
        <dbReference type="Proteomes" id="UP001195624"/>
    </source>
</evidence>
<evidence type="ECO:0000256" key="1">
    <source>
        <dbReference type="SAM" id="Phobius"/>
    </source>
</evidence>
<dbReference type="Proteomes" id="UP001195624">
    <property type="component" value="Unassembled WGS sequence"/>
</dbReference>
<dbReference type="PANTHER" id="PTHR36435">
    <property type="entry name" value="SLR1288 PROTEIN"/>
    <property type="match status" value="1"/>
</dbReference>
<dbReference type="RefSeq" id="WP_017800846.1">
    <property type="nucleotide sequence ID" value="NZ_JAGGMQ010000001.1"/>
</dbReference>
<dbReference type="GO" id="GO:0006508">
    <property type="term" value="P:proteolysis"/>
    <property type="evidence" value="ECO:0007669"/>
    <property type="project" value="UniProtKB-KW"/>
</dbReference>
<dbReference type="EMBL" id="JAGGMQ010000001">
    <property type="protein sequence ID" value="MBP2170061.1"/>
    <property type="molecule type" value="Genomic_DNA"/>
</dbReference>